<gene>
    <name evidence="1" type="ORF">ECB94_27280</name>
</gene>
<dbReference type="EMBL" id="CP033579">
    <property type="protein sequence ID" value="AYV25019.1"/>
    <property type="molecule type" value="Genomic_DNA"/>
</dbReference>
<organism evidence="1 2">
    <name type="scientific">Vibrio mediterranei</name>
    <dbReference type="NCBI Taxonomy" id="689"/>
    <lineage>
        <taxon>Bacteria</taxon>
        <taxon>Pseudomonadati</taxon>
        <taxon>Pseudomonadota</taxon>
        <taxon>Gammaproteobacteria</taxon>
        <taxon>Vibrionales</taxon>
        <taxon>Vibrionaceae</taxon>
        <taxon>Vibrio</taxon>
    </lineage>
</organism>
<name>A0A3G4VLE8_9VIBR</name>
<dbReference type="AlphaFoldDB" id="A0A3G4VLE8"/>
<evidence type="ECO:0000313" key="2">
    <source>
        <dbReference type="Proteomes" id="UP000279760"/>
    </source>
</evidence>
<accession>A0A3G4VLE8</accession>
<dbReference type="Proteomes" id="UP000279760">
    <property type="component" value="Plasmid unnamed"/>
</dbReference>
<sequence>MKFKLERYWNNVEIYLAYSEKLNCLKVGYSRDPQENINRFNELMMSVAGDFSIVYSFRLNRRIAKLVVRDFKNTFSEHRLCFDTAESLLWRTHYHVFSIELESSIGSLESTLFKYLNQVDVEV</sequence>
<protein>
    <submittedName>
        <fullName evidence="1">Uncharacterized protein</fullName>
    </submittedName>
</protein>
<geneLocation type="plasmid" evidence="1">
    <name>unnamed</name>
</geneLocation>
<keyword evidence="1" id="KW-0614">Plasmid</keyword>
<evidence type="ECO:0000313" key="1">
    <source>
        <dbReference type="EMBL" id="AYV25019.1"/>
    </source>
</evidence>
<reference evidence="1 2" key="1">
    <citation type="submission" date="2018-11" db="EMBL/GenBank/DDBJ databases">
        <title>Complete Genome Sequence of Vbrio mediterranei 117-T6: a Potential Pathogen Bacteria Isolated from the Conchocelis of Pyropia.</title>
        <authorList>
            <person name="Liu Q."/>
        </authorList>
    </citation>
    <scope>NUCLEOTIDE SEQUENCE [LARGE SCALE GENOMIC DNA]</scope>
    <source>
        <strain evidence="1 2">117-T6</strain>
        <plasmid evidence="1 2">unnamed</plasmid>
    </source>
</reference>
<proteinExistence type="predicted"/>